<protein>
    <submittedName>
        <fullName evidence="2">Uncharacterized protein</fullName>
    </submittedName>
</protein>
<accession>A0ABQ7GQQ2</accession>
<feature type="region of interest" description="Disordered" evidence="1">
    <location>
        <begin position="39"/>
        <end position="134"/>
    </location>
</feature>
<reference evidence="2" key="1">
    <citation type="submission" date="2017-08" db="EMBL/GenBank/DDBJ databases">
        <authorList>
            <person name="Polle J.E."/>
            <person name="Barry K."/>
            <person name="Cushman J."/>
            <person name="Schmutz J."/>
            <person name="Tran D."/>
            <person name="Hathwaick L.T."/>
            <person name="Yim W.C."/>
            <person name="Jenkins J."/>
            <person name="Mckie-Krisberg Z.M."/>
            <person name="Prochnik S."/>
            <person name="Lindquist E."/>
            <person name="Dockter R.B."/>
            <person name="Adam C."/>
            <person name="Molina H."/>
            <person name="Bunkerborg J."/>
            <person name="Jin E."/>
            <person name="Buchheim M."/>
            <person name="Magnuson J."/>
        </authorList>
    </citation>
    <scope>NUCLEOTIDE SEQUENCE</scope>
    <source>
        <strain evidence="2">CCAP 19/18</strain>
    </source>
</reference>
<name>A0ABQ7GQQ2_DUNSA</name>
<evidence type="ECO:0000313" key="3">
    <source>
        <dbReference type="Proteomes" id="UP000815325"/>
    </source>
</evidence>
<dbReference type="EMBL" id="MU069636">
    <property type="protein sequence ID" value="KAF5836932.1"/>
    <property type="molecule type" value="Genomic_DNA"/>
</dbReference>
<dbReference type="Proteomes" id="UP000815325">
    <property type="component" value="Unassembled WGS sequence"/>
</dbReference>
<evidence type="ECO:0000313" key="2">
    <source>
        <dbReference type="EMBL" id="KAF5836932.1"/>
    </source>
</evidence>
<keyword evidence="3" id="KW-1185">Reference proteome</keyword>
<sequence length="184" mass="19741">MQGGTPQARKLLELEQTMVKELKQQNFEEALDAANAVLANNPNHKRGQEFSKLLQELIARREEDTDSSSGSGTEAVDVEGGGDQARGEGSEDEESSSSSSSDEGESDEDDEGDEENGQEQGKSQPGPADAAAARVTRLSLNASNMRTNHTSRKQLRESIGGGLKALREKEQVQKLVESDPLLGS</sequence>
<proteinExistence type="predicted"/>
<feature type="compositionally biased region" description="Acidic residues" evidence="1">
    <location>
        <begin position="102"/>
        <end position="117"/>
    </location>
</feature>
<comment type="caution">
    <text evidence="2">The sequence shown here is derived from an EMBL/GenBank/DDBJ whole genome shotgun (WGS) entry which is preliminary data.</text>
</comment>
<organism evidence="2 3">
    <name type="scientific">Dunaliella salina</name>
    <name type="common">Green alga</name>
    <name type="synonym">Protococcus salinus</name>
    <dbReference type="NCBI Taxonomy" id="3046"/>
    <lineage>
        <taxon>Eukaryota</taxon>
        <taxon>Viridiplantae</taxon>
        <taxon>Chlorophyta</taxon>
        <taxon>core chlorophytes</taxon>
        <taxon>Chlorophyceae</taxon>
        <taxon>CS clade</taxon>
        <taxon>Chlamydomonadales</taxon>
        <taxon>Dunaliellaceae</taxon>
        <taxon>Dunaliella</taxon>
    </lineage>
</organism>
<evidence type="ECO:0000256" key="1">
    <source>
        <dbReference type="SAM" id="MobiDB-lite"/>
    </source>
</evidence>
<gene>
    <name evidence="2" type="ORF">DUNSADRAFT_5209</name>
</gene>